<keyword evidence="8 12" id="KW-0798">TonB box</keyword>
<comment type="caution">
    <text evidence="16">The sequence shown here is derived from an EMBL/GenBank/DDBJ whole genome shotgun (WGS) entry which is preliminary data.</text>
</comment>
<evidence type="ECO:0000313" key="16">
    <source>
        <dbReference type="EMBL" id="KAF1685080.1"/>
    </source>
</evidence>
<dbReference type="PANTHER" id="PTHR32552">
    <property type="entry name" value="FERRICHROME IRON RECEPTOR-RELATED"/>
    <property type="match status" value="1"/>
</dbReference>
<dbReference type="AlphaFoldDB" id="A0A7V8GKL5"/>
<evidence type="ECO:0000256" key="8">
    <source>
        <dbReference type="ARBA" id="ARBA00023077"/>
    </source>
</evidence>
<feature type="domain" description="TonB-dependent receptor plug" evidence="15">
    <location>
        <begin position="50"/>
        <end position="159"/>
    </location>
</feature>
<dbReference type="InterPro" id="IPR012910">
    <property type="entry name" value="Plug_dom"/>
</dbReference>
<evidence type="ECO:0000256" key="7">
    <source>
        <dbReference type="ARBA" id="ARBA00023065"/>
    </source>
</evidence>
<evidence type="ECO:0000259" key="14">
    <source>
        <dbReference type="Pfam" id="PF00593"/>
    </source>
</evidence>
<gene>
    <name evidence="16" type="ORF">B1992_13225</name>
</gene>
<keyword evidence="4" id="KW-0410">Iron transport</keyword>
<dbReference type="PANTHER" id="PTHR32552:SF81">
    <property type="entry name" value="TONB-DEPENDENT OUTER MEMBRANE RECEPTOR"/>
    <property type="match status" value="1"/>
</dbReference>
<dbReference type="Pfam" id="PF07715">
    <property type="entry name" value="Plug"/>
    <property type="match status" value="1"/>
</dbReference>
<dbReference type="Gene3D" id="2.170.130.10">
    <property type="entry name" value="TonB-dependent receptor, plug domain"/>
    <property type="match status" value="1"/>
</dbReference>
<evidence type="ECO:0000256" key="13">
    <source>
        <dbReference type="SAM" id="SignalP"/>
    </source>
</evidence>
<dbReference type="SUPFAM" id="SSF56935">
    <property type="entry name" value="Porins"/>
    <property type="match status" value="1"/>
</dbReference>
<keyword evidence="2 11" id="KW-0813">Transport</keyword>
<evidence type="ECO:0000259" key="15">
    <source>
        <dbReference type="Pfam" id="PF07715"/>
    </source>
</evidence>
<feature type="chain" id="PRO_5030976655" evidence="13">
    <location>
        <begin position="28"/>
        <end position="709"/>
    </location>
</feature>
<dbReference type="InterPro" id="IPR039426">
    <property type="entry name" value="TonB-dep_rcpt-like"/>
</dbReference>
<keyword evidence="16" id="KW-0675">Receptor</keyword>
<keyword evidence="13" id="KW-0732">Signal</keyword>
<name>A0A7V8GKL5_9GAMM</name>
<evidence type="ECO:0000256" key="9">
    <source>
        <dbReference type="ARBA" id="ARBA00023136"/>
    </source>
</evidence>
<evidence type="ECO:0000256" key="6">
    <source>
        <dbReference type="ARBA" id="ARBA00023004"/>
    </source>
</evidence>
<feature type="domain" description="TonB-dependent receptor-like beta-barrel" evidence="14">
    <location>
        <begin position="261"/>
        <end position="662"/>
    </location>
</feature>
<comment type="subcellular location">
    <subcellularLocation>
        <location evidence="1 11">Cell outer membrane</location>
        <topology evidence="1 11">Multi-pass membrane protein</topology>
    </subcellularLocation>
</comment>
<dbReference type="InterPro" id="IPR036942">
    <property type="entry name" value="Beta-barrel_TonB_sf"/>
</dbReference>
<evidence type="ECO:0000313" key="17">
    <source>
        <dbReference type="Proteomes" id="UP000462066"/>
    </source>
</evidence>
<keyword evidence="6" id="KW-0408">Iron</keyword>
<keyword evidence="5 11" id="KW-0812">Transmembrane</keyword>
<keyword evidence="7" id="KW-0406">Ion transport</keyword>
<accession>A0A7V8GKL5</accession>
<sequence length="709" mass="75663">MEPLRSRWRSGCAALALAGCAVLPATARDRAAPLLPPVAVTTRVESAPAFDLPASLDVIDLGEGALRPQASLSEALGGVPGLLARDRQNLAQDTQLSIRGFGARSTFGVRGVRLYADGIPATMPDGQGQLSHFALAAGERIEVMRGPFSALYGNSSGGVVQLWTADGHGPASLRLRATAARYGASTASMDLRGGGEDGDSGYHLSAWQLDTDGYREHGAARRRMFNAKLHHELRGGGRLELVGNLLDAPNAQDPLGLDREQWRADPRQATPQALQYDTRKSVRQGQLGAHWTQPLGGAATLRVTGHGGQRAVTQYLAVPVAAQASPLSAGGVVDLDGGYGGLDARVAWRRDDGGLELTVGTSAERQRQQRRGYENFDGARLGVRGALRRDQHDIVAGLDQYAQAWWRLAPRWSLQAGARYSTVRFRSDDRYLAGANPDDSGRVEYSRLTPVAGLVFAPGDDLRLYLSAGRGFETPTFNELAYRADGAAGLALDLRPAVSDNLELGAKWRGPQGIALEGALFRADTRDELAVARNSGGRSSYRNAGHARRQGAELVARVPMGSAWTLHLAATWLDARFRDDFAICAGAGCTIPDATVAAGTRIPGVPGRHGLLRLQWQGTDWQAAVEASGSGAVSANDLGSATAPGHGLLHLEAGRDWSLRAGRLRGFARADNLLDRRHVGSVIVNEGNGRYYEPGPGRSLLLGLEWRLR</sequence>
<protein>
    <submittedName>
        <fullName evidence="16">TonB-dependent receptor</fullName>
    </submittedName>
</protein>
<dbReference type="GO" id="GO:0009279">
    <property type="term" value="C:cell outer membrane"/>
    <property type="evidence" value="ECO:0007669"/>
    <property type="project" value="UniProtKB-SubCell"/>
</dbReference>
<evidence type="ECO:0000256" key="3">
    <source>
        <dbReference type="ARBA" id="ARBA00022452"/>
    </source>
</evidence>
<organism evidence="16 17">
    <name type="scientific">Pseudoxanthomonas broegbernensis</name>
    <dbReference type="NCBI Taxonomy" id="83619"/>
    <lineage>
        <taxon>Bacteria</taxon>
        <taxon>Pseudomonadati</taxon>
        <taxon>Pseudomonadota</taxon>
        <taxon>Gammaproteobacteria</taxon>
        <taxon>Lysobacterales</taxon>
        <taxon>Lysobacteraceae</taxon>
        <taxon>Pseudoxanthomonas</taxon>
    </lineage>
</organism>
<keyword evidence="17" id="KW-1185">Reference proteome</keyword>
<dbReference type="Pfam" id="PF00593">
    <property type="entry name" value="TonB_dep_Rec_b-barrel"/>
    <property type="match status" value="1"/>
</dbReference>
<dbReference type="InterPro" id="IPR000531">
    <property type="entry name" value="Beta-barrel_TonB"/>
</dbReference>
<dbReference type="GO" id="GO:0006826">
    <property type="term" value="P:iron ion transport"/>
    <property type="evidence" value="ECO:0007669"/>
    <property type="project" value="UniProtKB-KW"/>
</dbReference>
<dbReference type="Gene3D" id="2.40.170.20">
    <property type="entry name" value="TonB-dependent receptor, beta-barrel domain"/>
    <property type="match status" value="1"/>
</dbReference>
<dbReference type="RefSeq" id="WP_162311984.1">
    <property type="nucleotide sequence ID" value="NZ_JACHGU010000010.1"/>
</dbReference>
<keyword evidence="9 11" id="KW-0472">Membrane</keyword>
<evidence type="ECO:0000256" key="11">
    <source>
        <dbReference type="PROSITE-ProRule" id="PRU01360"/>
    </source>
</evidence>
<dbReference type="PROSITE" id="PS51257">
    <property type="entry name" value="PROKAR_LIPOPROTEIN"/>
    <property type="match status" value="1"/>
</dbReference>
<evidence type="ECO:0000256" key="2">
    <source>
        <dbReference type="ARBA" id="ARBA00022448"/>
    </source>
</evidence>
<dbReference type="InterPro" id="IPR037066">
    <property type="entry name" value="Plug_dom_sf"/>
</dbReference>
<keyword evidence="10 11" id="KW-0998">Cell outer membrane</keyword>
<evidence type="ECO:0000256" key="4">
    <source>
        <dbReference type="ARBA" id="ARBA00022496"/>
    </source>
</evidence>
<evidence type="ECO:0000256" key="10">
    <source>
        <dbReference type="ARBA" id="ARBA00023237"/>
    </source>
</evidence>
<keyword evidence="3 11" id="KW-1134">Transmembrane beta strand</keyword>
<comment type="similarity">
    <text evidence="11 12">Belongs to the TonB-dependent receptor family.</text>
</comment>
<evidence type="ECO:0000256" key="1">
    <source>
        <dbReference type="ARBA" id="ARBA00004571"/>
    </source>
</evidence>
<feature type="signal peptide" evidence="13">
    <location>
        <begin position="1"/>
        <end position="27"/>
    </location>
</feature>
<dbReference type="PROSITE" id="PS52016">
    <property type="entry name" value="TONB_DEPENDENT_REC_3"/>
    <property type="match status" value="1"/>
</dbReference>
<dbReference type="EMBL" id="MWIP01000017">
    <property type="protein sequence ID" value="KAF1685080.1"/>
    <property type="molecule type" value="Genomic_DNA"/>
</dbReference>
<reference evidence="16 17" key="1">
    <citation type="submission" date="2017-10" db="EMBL/GenBank/DDBJ databases">
        <title>Whole genome sequencing of Pseudoxanthomonas broegbernensis DSM 12573(T).</title>
        <authorList>
            <person name="Kumar S."/>
            <person name="Bansal K."/>
            <person name="Kaur A."/>
            <person name="Patil P."/>
            <person name="Sharma S."/>
            <person name="Patil P.B."/>
        </authorList>
    </citation>
    <scope>NUCLEOTIDE SEQUENCE [LARGE SCALE GENOMIC DNA]</scope>
    <source>
        <strain evidence="16 17">DSM 12573</strain>
    </source>
</reference>
<proteinExistence type="inferred from homology"/>
<dbReference type="Proteomes" id="UP000462066">
    <property type="component" value="Unassembled WGS sequence"/>
</dbReference>
<evidence type="ECO:0000256" key="5">
    <source>
        <dbReference type="ARBA" id="ARBA00022692"/>
    </source>
</evidence>
<evidence type="ECO:0000256" key="12">
    <source>
        <dbReference type="RuleBase" id="RU003357"/>
    </source>
</evidence>